<sequence length="93" mass="10706">MQYDPLEHPEASTIEVGVYECEVHLKFRLIEEKGVLSEQNRLLEALMDAFVYGADEYLEPIQVDVAAQEISELQASPRMRRQLIRLRNSSELG</sequence>
<name>A0A832H2N1_9CYAN</name>
<evidence type="ECO:0000313" key="2">
    <source>
        <dbReference type="EMBL" id="HGW94875.1"/>
    </source>
</evidence>
<gene>
    <name evidence="2" type="ORF">ENR47_11420</name>
</gene>
<dbReference type="Gene3D" id="6.20.180.10">
    <property type="match status" value="1"/>
</dbReference>
<proteinExistence type="predicted"/>
<dbReference type="EMBL" id="DSRD01000709">
    <property type="protein sequence ID" value="HGW94875.1"/>
    <property type="molecule type" value="Genomic_DNA"/>
</dbReference>
<organism evidence="2">
    <name type="scientific">Oscillatoriales cyanobacterium SpSt-402</name>
    <dbReference type="NCBI Taxonomy" id="2282168"/>
    <lineage>
        <taxon>Bacteria</taxon>
        <taxon>Bacillati</taxon>
        <taxon>Cyanobacteriota</taxon>
        <taxon>Cyanophyceae</taxon>
        <taxon>Oscillatoriophycideae</taxon>
        <taxon>Oscillatoriales</taxon>
    </lineage>
</organism>
<dbReference type="InterPro" id="IPR040744">
    <property type="entry name" value="Npun_R1517"/>
</dbReference>
<accession>A0A832H2N1</accession>
<feature type="domain" description="Npun R1517" evidence="1">
    <location>
        <begin position="15"/>
        <end position="88"/>
    </location>
</feature>
<dbReference type="AlphaFoldDB" id="A0A832H2N1"/>
<protein>
    <recommendedName>
        <fullName evidence="1">Npun R1517 domain-containing protein</fullName>
    </recommendedName>
</protein>
<evidence type="ECO:0000259" key="1">
    <source>
        <dbReference type="Pfam" id="PF18068"/>
    </source>
</evidence>
<dbReference type="Pfam" id="PF18068">
    <property type="entry name" value="Npun_R1517"/>
    <property type="match status" value="1"/>
</dbReference>
<reference evidence="2" key="1">
    <citation type="journal article" date="2020" name="mSystems">
        <title>Genome- and Community-Level Interaction Insights into Carbon Utilization and Element Cycling Functions of Hydrothermarchaeota in Hydrothermal Sediment.</title>
        <authorList>
            <person name="Zhou Z."/>
            <person name="Liu Y."/>
            <person name="Xu W."/>
            <person name="Pan J."/>
            <person name="Luo Z.H."/>
            <person name="Li M."/>
        </authorList>
    </citation>
    <scope>NUCLEOTIDE SEQUENCE [LARGE SCALE GENOMIC DNA]</scope>
    <source>
        <strain evidence="2">SpSt-402</strain>
    </source>
</reference>
<comment type="caution">
    <text evidence="2">The sequence shown here is derived from an EMBL/GenBank/DDBJ whole genome shotgun (WGS) entry which is preliminary data.</text>
</comment>